<dbReference type="InterPro" id="IPR036734">
    <property type="entry name" value="Neur_chan_lig-bd_sf"/>
</dbReference>
<reference evidence="19" key="1">
    <citation type="journal article" date="2019" name="bioRxiv">
        <title>The Genome of the Zebra Mussel, Dreissena polymorpha: A Resource for Invasive Species Research.</title>
        <authorList>
            <person name="McCartney M.A."/>
            <person name="Auch B."/>
            <person name="Kono T."/>
            <person name="Mallez S."/>
            <person name="Zhang Y."/>
            <person name="Obille A."/>
            <person name="Becker A."/>
            <person name="Abrahante J.E."/>
            <person name="Garbe J."/>
            <person name="Badalamenti J.P."/>
            <person name="Herman A."/>
            <person name="Mangelson H."/>
            <person name="Liachko I."/>
            <person name="Sullivan S."/>
            <person name="Sone E.D."/>
            <person name="Koren S."/>
            <person name="Silverstein K.A.T."/>
            <person name="Beckman K.B."/>
            <person name="Gohl D.M."/>
        </authorList>
    </citation>
    <scope>NUCLEOTIDE SEQUENCE</scope>
    <source>
        <strain evidence="19">Duluth1</strain>
        <tissue evidence="19">Whole animal</tissue>
    </source>
</reference>
<dbReference type="SUPFAM" id="SSF63712">
    <property type="entry name" value="Nicotinic receptor ligand binding domain-like"/>
    <property type="match status" value="1"/>
</dbReference>
<dbReference type="FunFam" id="1.20.58.390:FF:000038">
    <property type="entry name" value="Acetylcholine receptor subunit beta-like 1"/>
    <property type="match status" value="1"/>
</dbReference>
<evidence type="ECO:0000256" key="10">
    <source>
        <dbReference type="ARBA" id="ARBA00023170"/>
    </source>
</evidence>
<dbReference type="InterPro" id="IPR006201">
    <property type="entry name" value="Neur_channel"/>
</dbReference>
<feature type="region of interest" description="Disordered" evidence="16">
    <location>
        <begin position="372"/>
        <end position="403"/>
    </location>
</feature>
<evidence type="ECO:0000256" key="2">
    <source>
        <dbReference type="ARBA" id="ARBA00022448"/>
    </source>
</evidence>
<feature type="compositionally biased region" description="Basic and acidic residues" evidence="16">
    <location>
        <begin position="375"/>
        <end position="389"/>
    </location>
</feature>
<evidence type="ECO:0008006" key="21">
    <source>
        <dbReference type="Google" id="ProtNLM"/>
    </source>
</evidence>
<keyword evidence="10" id="KW-0675">Receptor</keyword>
<keyword evidence="20" id="KW-1185">Reference proteome</keyword>
<comment type="caution">
    <text evidence="19">The sequence shown here is derived from an EMBL/GenBank/DDBJ whole genome shotgun (WGS) entry which is preliminary data.</text>
</comment>
<feature type="transmembrane region" description="Helical" evidence="15">
    <location>
        <begin position="283"/>
        <end position="304"/>
    </location>
</feature>
<gene>
    <name evidence="19" type="ORF">DPMN_103358</name>
</gene>
<dbReference type="InterPro" id="IPR006029">
    <property type="entry name" value="Neurotrans-gated_channel_TM"/>
</dbReference>
<dbReference type="AlphaFoldDB" id="A0A9D4K037"/>
<keyword evidence="9" id="KW-1015">Disulfide bond</keyword>
<dbReference type="PRINTS" id="PR00254">
    <property type="entry name" value="NICOTINICR"/>
</dbReference>
<evidence type="ECO:0000256" key="4">
    <source>
        <dbReference type="ARBA" id="ARBA00022692"/>
    </source>
</evidence>
<evidence type="ECO:0000256" key="15">
    <source>
        <dbReference type="RuleBase" id="RU000687"/>
    </source>
</evidence>
<keyword evidence="7 15" id="KW-0406">Ion transport</keyword>
<evidence type="ECO:0000259" key="17">
    <source>
        <dbReference type="Pfam" id="PF02931"/>
    </source>
</evidence>
<reference evidence="19" key="2">
    <citation type="submission" date="2020-11" db="EMBL/GenBank/DDBJ databases">
        <authorList>
            <person name="McCartney M.A."/>
            <person name="Auch B."/>
            <person name="Kono T."/>
            <person name="Mallez S."/>
            <person name="Becker A."/>
            <person name="Gohl D.M."/>
            <person name="Silverstein K.A.T."/>
            <person name="Koren S."/>
            <person name="Bechman K.B."/>
            <person name="Herman A."/>
            <person name="Abrahante J.E."/>
            <person name="Garbe J."/>
        </authorList>
    </citation>
    <scope>NUCLEOTIDE SEQUENCE</scope>
    <source>
        <strain evidence="19">Duluth1</strain>
        <tissue evidence="19">Whole animal</tissue>
    </source>
</reference>
<dbReference type="SUPFAM" id="SSF90112">
    <property type="entry name" value="Neurotransmitter-gated ion-channel transmembrane pore"/>
    <property type="match status" value="1"/>
</dbReference>
<keyword evidence="12" id="KW-1071">Ligand-gated ion channel</keyword>
<keyword evidence="5 15" id="KW-1133">Transmembrane helix</keyword>
<dbReference type="InterPro" id="IPR038050">
    <property type="entry name" value="Neuro_actylchol_rec"/>
</dbReference>
<dbReference type="Proteomes" id="UP000828390">
    <property type="component" value="Unassembled WGS sequence"/>
</dbReference>
<keyword evidence="13 15" id="KW-0407">Ion channel</keyword>
<feature type="transmembrane region" description="Helical" evidence="15">
    <location>
        <begin position="316"/>
        <end position="335"/>
    </location>
</feature>
<dbReference type="PANTHER" id="PTHR18945">
    <property type="entry name" value="NEUROTRANSMITTER GATED ION CHANNEL"/>
    <property type="match status" value="1"/>
</dbReference>
<dbReference type="InterPro" id="IPR018000">
    <property type="entry name" value="Neurotransmitter_ion_chnl_CS"/>
</dbReference>
<keyword evidence="8 15" id="KW-0472">Membrane</keyword>
<dbReference type="NCBIfam" id="TIGR00860">
    <property type="entry name" value="LIC"/>
    <property type="match status" value="1"/>
</dbReference>
<evidence type="ECO:0000256" key="6">
    <source>
        <dbReference type="ARBA" id="ARBA00023018"/>
    </source>
</evidence>
<name>A0A9D4K037_DREPO</name>
<dbReference type="PROSITE" id="PS00236">
    <property type="entry name" value="NEUROTR_ION_CHANNEL"/>
    <property type="match status" value="1"/>
</dbReference>
<evidence type="ECO:0000256" key="12">
    <source>
        <dbReference type="ARBA" id="ARBA00023286"/>
    </source>
</evidence>
<dbReference type="CDD" id="cd19064">
    <property type="entry name" value="LGIC_TM_nAChR"/>
    <property type="match status" value="1"/>
</dbReference>
<keyword evidence="11" id="KW-0325">Glycoprotein</keyword>
<evidence type="ECO:0000256" key="11">
    <source>
        <dbReference type="ARBA" id="ARBA00023180"/>
    </source>
</evidence>
<evidence type="ECO:0000256" key="3">
    <source>
        <dbReference type="ARBA" id="ARBA00022475"/>
    </source>
</evidence>
<sequence length="546" mass="63429">MNCVLVFLWTLYVIAVSFVTSIDPRCDPMSATEPIDQQQWYECLVEDLFEKSKYSPLVRPVRQINDTITIKFSVQLSQIISVDEKNQIMKTNVWLQVYWDDYQLKWDPKDYGGIEALRIRPEKAWTPDIVLFNNADGNYEVSYRSNVIVYKDGAVNWIPPAIYKSSCTIDVQYFPFDEQICDMKFGSWTFKEDQLNFTFYMNMNSLDVTDYLKSGTWDILDSPAKIERVPHPVTGDYKTMVIFTFKLRRKTLFYTVNLIIPCVLISFVTICVFALPADAGEKITLCISILLALVVFLLLISKILPPSLTIPLVAKYLLFTFIMNIAAISLTVIVINRNYRTPRTYQMPYWVRLVFLNYLPRLLFMERPGHSTRWRPPEDHRVGHSEDTPQRTPRGVNSRSPDVTQYLPHSCGGQYENLVESVELPELRNHSPCRLTVSPVRELHPRVTSYEDEAIAQLSPEILKAAEALRFISRHLKNEDEYNTVLDDWKYVARVIDRLLLYIFLCVTVLGTVCILMQAPHILEYVDQDQIIQDIISKWVLKPRDP</sequence>
<dbReference type="GO" id="GO:0045211">
    <property type="term" value="C:postsynaptic membrane"/>
    <property type="evidence" value="ECO:0007669"/>
    <property type="project" value="InterPro"/>
</dbReference>
<evidence type="ECO:0000256" key="8">
    <source>
        <dbReference type="ARBA" id="ARBA00023136"/>
    </source>
</evidence>
<comment type="subcellular location">
    <subcellularLocation>
        <location evidence="14">Synaptic cell membrane</location>
        <topology evidence="14">Multi-pass membrane protein</topology>
    </subcellularLocation>
</comment>
<dbReference type="EMBL" id="JAIWYP010000004">
    <property type="protein sequence ID" value="KAH3830121.1"/>
    <property type="molecule type" value="Genomic_DNA"/>
</dbReference>
<keyword evidence="6" id="KW-0770">Synapse</keyword>
<evidence type="ECO:0000256" key="5">
    <source>
        <dbReference type="ARBA" id="ARBA00022989"/>
    </source>
</evidence>
<dbReference type="InterPro" id="IPR006202">
    <property type="entry name" value="Neur_chan_lig-bd"/>
</dbReference>
<organism evidence="19 20">
    <name type="scientific">Dreissena polymorpha</name>
    <name type="common">Zebra mussel</name>
    <name type="synonym">Mytilus polymorpha</name>
    <dbReference type="NCBI Taxonomy" id="45954"/>
    <lineage>
        <taxon>Eukaryota</taxon>
        <taxon>Metazoa</taxon>
        <taxon>Spiralia</taxon>
        <taxon>Lophotrochozoa</taxon>
        <taxon>Mollusca</taxon>
        <taxon>Bivalvia</taxon>
        <taxon>Autobranchia</taxon>
        <taxon>Heteroconchia</taxon>
        <taxon>Euheterodonta</taxon>
        <taxon>Imparidentia</taxon>
        <taxon>Neoheterodontei</taxon>
        <taxon>Myida</taxon>
        <taxon>Dreissenoidea</taxon>
        <taxon>Dreissenidae</taxon>
        <taxon>Dreissena</taxon>
    </lineage>
</organism>
<evidence type="ECO:0000256" key="14">
    <source>
        <dbReference type="ARBA" id="ARBA00034099"/>
    </source>
</evidence>
<feature type="transmembrane region" description="Helical" evidence="15">
    <location>
        <begin position="252"/>
        <end position="276"/>
    </location>
</feature>
<evidence type="ECO:0000256" key="9">
    <source>
        <dbReference type="ARBA" id="ARBA00023157"/>
    </source>
</evidence>
<evidence type="ECO:0000256" key="16">
    <source>
        <dbReference type="SAM" id="MobiDB-lite"/>
    </source>
</evidence>
<dbReference type="GO" id="GO:0004888">
    <property type="term" value="F:transmembrane signaling receptor activity"/>
    <property type="evidence" value="ECO:0007669"/>
    <property type="project" value="InterPro"/>
</dbReference>
<dbReference type="GO" id="GO:0022848">
    <property type="term" value="F:acetylcholine-gated monoatomic cation-selective channel activity"/>
    <property type="evidence" value="ECO:0007669"/>
    <property type="project" value="InterPro"/>
</dbReference>
<dbReference type="Pfam" id="PF02931">
    <property type="entry name" value="Neur_chan_LBD"/>
    <property type="match status" value="1"/>
</dbReference>
<dbReference type="Pfam" id="PF02932">
    <property type="entry name" value="Neur_chan_memb"/>
    <property type="match status" value="1"/>
</dbReference>
<evidence type="ECO:0000256" key="1">
    <source>
        <dbReference type="ARBA" id="ARBA00009237"/>
    </source>
</evidence>
<keyword evidence="2 15" id="KW-0813">Transport</keyword>
<keyword evidence="4 15" id="KW-0812">Transmembrane</keyword>
<evidence type="ECO:0000259" key="18">
    <source>
        <dbReference type="Pfam" id="PF02932"/>
    </source>
</evidence>
<evidence type="ECO:0000256" key="7">
    <source>
        <dbReference type="ARBA" id="ARBA00023065"/>
    </source>
</evidence>
<comment type="similarity">
    <text evidence="1">Belongs to the ligand-gated ion channel (TC 1.A.9) family. Acetylcholine receptor (TC 1.A.9.1) subfamily.</text>
</comment>
<protein>
    <recommendedName>
        <fullName evidence="21">Acetylcholine receptor subunit beta-like 1</fullName>
    </recommendedName>
</protein>
<evidence type="ECO:0000256" key="13">
    <source>
        <dbReference type="ARBA" id="ARBA00023303"/>
    </source>
</evidence>
<dbReference type="InterPro" id="IPR002394">
    <property type="entry name" value="Nicotinic_acetylcholine_rcpt"/>
</dbReference>
<feature type="transmembrane region" description="Helical" evidence="15">
    <location>
        <begin position="499"/>
        <end position="519"/>
    </location>
</feature>
<feature type="domain" description="Neurotransmitter-gated ion-channel ligand-binding" evidence="17">
    <location>
        <begin position="44"/>
        <end position="251"/>
    </location>
</feature>
<proteinExistence type="inferred from homology"/>
<evidence type="ECO:0000313" key="19">
    <source>
        <dbReference type="EMBL" id="KAH3830121.1"/>
    </source>
</evidence>
<dbReference type="FunFam" id="2.70.170.10:FF:000016">
    <property type="entry name" value="Nicotinic acetylcholine receptor subunit"/>
    <property type="match status" value="1"/>
</dbReference>
<dbReference type="Gene3D" id="2.70.170.10">
    <property type="entry name" value="Neurotransmitter-gated ion-channel ligand-binding domain"/>
    <property type="match status" value="1"/>
</dbReference>
<dbReference type="Gene3D" id="1.20.58.390">
    <property type="entry name" value="Neurotransmitter-gated ion-channel transmembrane domain"/>
    <property type="match status" value="2"/>
</dbReference>
<feature type="domain" description="Neurotransmitter-gated ion-channel transmembrane" evidence="18">
    <location>
        <begin position="258"/>
        <end position="515"/>
    </location>
</feature>
<evidence type="ECO:0000313" key="20">
    <source>
        <dbReference type="Proteomes" id="UP000828390"/>
    </source>
</evidence>
<dbReference type="InterPro" id="IPR036719">
    <property type="entry name" value="Neuro-gated_channel_TM_sf"/>
</dbReference>
<keyword evidence="3" id="KW-1003">Cell membrane</keyword>
<accession>A0A9D4K037</accession>
<dbReference type="PRINTS" id="PR00252">
    <property type="entry name" value="NRIONCHANNEL"/>
</dbReference>